<evidence type="ECO:0008006" key="4">
    <source>
        <dbReference type="Google" id="ProtNLM"/>
    </source>
</evidence>
<dbReference type="OMA" id="WNITRTF"/>
<evidence type="ECO:0000313" key="3">
    <source>
        <dbReference type="Proteomes" id="UP000008068"/>
    </source>
</evidence>
<sequence>MENHVNSEDDNKPKADEQKLVNDKSEDVVQELLKNNSGRAEKGRTFPFWRLPALSRSLVTRFMKPLDIILLTMTSTPFKRFMKSYKLSGMDLLFLLRNVLTKSRFALHTDDNNFGISLRFPKSPSLIFVFPKQWKTFGQWKNVNGEPMQIQKWTENAVIFGGDLDYPQKFKFMEQLAKHLVDIIHVDKHLLSASENKNFNLFDCFIWNFVPKFHQIHLGDLRFSYHVTPEQLRFLLNVVNCDHMLLNLSVEENVVEGLQLKSKSLEVSRFGDWLTMEYIIESECEEISGQIERVQPAETVKLVKEWRAGEKLTNIKMLDLHLSANQSLALKIIDKFNGVKKLTETEKQILENGEMKGKFPSGEVRKIRRATDGKIAVLSVNRDLVKMKVLENGGPLKNF</sequence>
<dbReference type="Proteomes" id="UP000008068">
    <property type="component" value="Unassembled WGS sequence"/>
</dbReference>
<dbReference type="STRING" id="135651.G0NCP0"/>
<dbReference type="AlphaFoldDB" id="G0NCP0"/>
<protein>
    <recommendedName>
        <fullName evidence="4">F-box domain-containing protein</fullName>
    </recommendedName>
</protein>
<gene>
    <name evidence="2" type="ORF">CAEBREN_06086</name>
</gene>
<name>G0NCP0_CAEBE</name>
<dbReference type="InParanoid" id="G0NCP0"/>
<reference evidence="3" key="1">
    <citation type="submission" date="2011-07" db="EMBL/GenBank/DDBJ databases">
        <authorList>
            <consortium name="Caenorhabditis brenneri Sequencing and Analysis Consortium"/>
            <person name="Wilson R.K."/>
        </authorList>
    </citation>
    <scope>NUCLEOTIDE SEQUENCE [LARGE SCALE GENOMIC DNA]</scope>
    <source>
        <strain evidence="3">PB2801</strain>
    </source>
</reference>
<dbReference type="OrthoDB" id="5908495at2759"/>
<dbReference type="PANTHER" id="PTHR21503">
    <property type="entry name" value="F-BOX-CONTAINING HYPOTHETICAL PROTEIN C.ELEGANS"/>
    <property type="match status" value="1"/>
</dbReference>
<evidence type="ECO:0000313" key="2">
    <source>
        <dbReference type="EMBL" id="EGT57624.1"/>
    </source>
</evidence>
<proteinExistence type="predicted"/>
<feature type="region of interest" description="Disordered" evidence="1">
    <location>
        <begin position="1"/>
        <end position="24"/>
    </location>
</feature>
<dbReference type="PANTHER" id="PTHR21503:SF8">
    <property type="entry name" value="F-BOX ASSOCIATED DOMAIN-CONTAINING PROTEIN-RELATED"/>
    <property type="match status" value="1"/>
</dbReference>
<evidence type="ECO:0000256" key="1">
    <source>
        <dbReference type="SAM" id="MobiDB-lite"/>
    </source>
</evidence>
<dbReference type="EMBL" id="GL379863">
    <property type="protein sequence ID" value="EGT57624.1"/>
    <property type="molecule type" value="Genomic_DNA"/>
</dbReference>
<accession>G0NCP0</accession>
<organism evidence="3">
    <name type="scientific">Caenorhabditis brenneri</name>
    <name type="common">Nematode worm</name>
    <dbReference type="NCBI Taxonomy" id="135651"/>
    <lineage>
        <taxon>Eukaryota</taxon>
        <taxon>Metazoa</taxon>
        <taxon>Ecdysozoa</taxon>
        <taxon>Nematoda</taxon>
        <taxon>Chromadorea</taxon>
        <taxon>Rhabditida</taxon>
        <taxon>Rhabditina</taxon>
        <taxon>Rhabditomorpha</taxon>
        <taxon>Rhabditoidea</taxon>
        <taxon>Rhabditidae</taxon>
        <taxon>Peloderinae</taxon>
        <taxon>Caenorhabditis</taxon>
    </lineage>
</organism>
<dbReference type="eggNOG" id="ENOG502R8AF">
    <property type="taxonomic scope" value="Eukaryota"/>
</dbReference>
<dbReference type="HOGENOM" id="CLU_738155_0_0_1"/>
<keyword evidence="3" id="KW-1185">Reference proteome</keyword>